<protein>
    <recommendedName>
        <fullName evidence="5">HTH lysR-type domain-containing protein</fullName>
    </recommendedName>
</protein>
<keyword evidence="4" id="KW-0804">Transcription</keyword>
<dbReference type="Proteomes" id="UP000053690">
    <property type="component" value="Unassembled WGS sequence"/>
</dbReference>
<comment type="caution">
    <text evidence="6">The sequence shown here is derived from an EMBL/GenBank/DDBJ whole genome shotgun (WGS) entry which is preliminary data.</text>
</comment>
<dbReference type="GO" id="GO:0003677">
    <property type="term" value="F:DNA binding"/>
    <property type="evidence" value="ECO:0007669"/>
    <property type="project" value="UniProtKB-KW"/>
</dbReference>
<evidence type="ECO:0000256" key="1">
    <source>
        <dbReference type="ARBA" id="ARBA00009437"/>
    </source>
</evidence>
<dbReference type="InterPro" id="IPR036390">
    <property type="entry name" value="WH_DNA-bd_sf"/>
</dbReference>
<dbReference type="PROSITE" id="PS50931">
    <property type="entry name" value="HTH_LYSR"/>
    <property type="match status" value="1"/>
</dbReference>
<dbReference type="RefSeq" id="WP_068341015.1">
    <property type="nucleotide sequence ID" value="NZ_LQBP01000017.1"/>
</dbReference>
<evidence type="ECO:0000313" key="7">
    <source>
        <dbReference type="Proteomes" id="UP000053690"/>
    </source>
</evidence>
<evidence type="ECO:0000256" key="4">
    <source>
        <dbReference type="ARBA" id="ARBA00023163"/>
    </source>
</evidence>
<dbReference type="Gene3D" id="3.40.190.290">
    <property type="match status" value="1"/>
</dbReference>
<evidence type="ECO:0000259" key="5">
    <source>
        <dbReference type="PROSITE" id="PS50931"/>
    </source>
</evidence>
<feature type="domain" description="HTH lysR-type" evidence="5">
    <location>
        <begin position="1"/>
        <end position="59"/>
    </location>
</feature>
<dbReference type="PANTHER" id="PTHR30537">
    <property type="entry name" value="HTH-TYPE TRANSCRIPTIONAL REGULATOR"/>
    <property type="match status" value="1"/>
</dbReference>
<evidence type="ECO:0000313" key="6">
    <source>
        <dbReference type="EMBL" id="KUJ73814.1"/>
    </source>
</evidence>
<dbReference type="PANTHER" id="PTHR30537:SF5">
    <property type="entry name" value="HTH-TYPE TRANSCRIPTIONAL ACTIVATOR TTDR-RELATED"/>
    <property type="match status" value="1"/>
</dbReference>
<dbReference type="CDD" id="cd08422">
    <property type="entry name" value="PBP2_CrgA_like"/>
    <property type="match status" value="1"/>
</dbReference>
<dbReference type="InterPro" id="IPR036388">
    <property type="entry name" value="WH-like_DNA-bd_sf"/>
</dbReference>
<organism evidence="6 7">
    <name type="scientific">Ruegeria profundi</name>
    <dbReference type="NCBI Taxonomy" id="1685378"/>
    <lineage>
        <taxon>Bacteria</taxon>
        <taxon>Pseudomonadati</taxon>
        <taxon>Pseudomonadota</taxon>
        <taxon>Alphaproteobacteria</taxon>
        <taxon>Rhodobacterales</taxon>
        <taxon>Roseobacteraceae</taxon>
        <taxon>Ruegeria</taxon>
    </lineage>
</organism>
<dbReference type="SUPFAM" id="SSF46785">
    <property type="entry name" value="Winged helix' DNA-binding domain"/>
    <property type="match status" value="1"/>
</dbReference>
<dbReference type="SUPFAM" id="SSF53850">
    <property type="entry name" value="Periplasmic binding protein-like II"/>
    <property type="match status" value="1"/>
</dbReference>
<sequence length="294" mass="32694">MTQKTELEILLAVVDHGSFSAAARALGYTPSAVGKRVHQLEKRLNVPLLVRSTRRMTLTKAGRRYVEEARGLFARLSALEADIADDALTLRGTIRLTSSAALGRRQVVPLVIEFMERHPEVEIELLLTDKIVDLIGDGFDLAIRSGILPDSSLVSRRLMNNPRLPCATPDYLERHGIPEKPDDLTNHRCLRLGQERQLSDWGFTQPQGGLARLGAGFSCNNLEALHSACRAGLGIAWLPSFLTTTDLQRGWLVPVLEEYTEPDAGGGIFILRPETAFLPYRTRSLIDFLADRFR</sequence>
<name>A0A0X3TDF3_9RHOB</name>
<dbReference type="FunFam" id="1.10.10.10:FF:000001">
    <property type="entry name" value="LysR family transcriptional regulator"/>
    <property type="match status" value="1"/>
</dbReference>
<evidence type="ECO:0000256" key="3">
    <source>
        <dbReference type="ARBA" id="ARBA00023125"/>
    </source>
</evidence>
<dbReference type="EMBL" id="LQBP01000017">
    <property type="protein sequence ID" value="KUJ73814.1"/>
    <property type="molecule type" value="Genomic_DNA"/>
</dbReference>
<keyword evidence="2" id="KW-0805">Transcription regulation</keyword>
<dbReference type="STRING" id="1685378.AVO44_19825"/>
<dbReference type="InterPro" id="IPR058163">
    <property type="entry name" value="LysR-type_TF_proteobact-type"/>
</dbReference>
<dbReference type="GO" id="GO:0003700">
    <property type="term" value="F:DNA-binding transcription factor activity"/>
    <property type="evidence" value="ECO:0007669"/>
    <property type="project" value="InterPro"/>
</dbReference>
<proteinExistence type="inferred from homology"/>
<keyword evidence="3" id="KW-0238">DNA-binding</keyword>
<dbReference type="InterPro" id="IPR000847">
    <property type="entry name" value="LysR_HTH_N"/>
</dbReference>
<dbReference type="Pfam" id="PF03466">
    <property type="entry name" value="LysR_substrate"/>
    <property type="match status" value="1"/>
</dbReference>
<gene>
    <name evidence="6" type="ORF">AVO44_19825</name>
</gene>
<comment type="similarity">
    <text evidence="1">Belongs to the LysR transcriptional regulatory family.</text>
</comment>
<evidence type="ECO:0000256" key="2">
    <source>
        <dbReference type="ARBA" id="ARBA00023015"/>
    </source>
</evidence>
<keyword evidence="7" id="KW-1185">Reference proteome</keyword>
<dbReference type="AlphaFoldDB" id="A0A0X3TDF3"/>
<dbReference type="InterPro" id="IPR005119">
    <property type="entry name" value="LysR_subst-bd"/>
</dbReference>
<accession>A0A0X3TDF3</accession>
<dbReference type="Gene3D" id="1.10.10.10">
    <property type="entry name" value="Winged helix-like DNA-binding domain superfamily/Winged helix DNA-binding domain"/>
    <property type="match status" value="1"/>
</dbReference>
<dbReference type="Pfam" id="PF00126">
    <property type="entry name" value="HTH_1"/>
    <property type="match status" value="1"/>
</dbReference>
<dbReference type="OrthoDB" id="9813056at2"/>
<reference evidence="7" key="1">
    <citation type="submission" date="2015-12" db="EMBL/GenBank/DDBJ databases">
        <authorList>
            <person name="Zhang G."/>
            <person name="Stingl U."/>
        </authorList>
    </citation>
    <scope>NUCLEOTIDE SEQUENCE [LARGE SCALE GENOMIC DNA]</scope>
    <source>
        <strain evidence="7">ZGT108</strain>
    </source>
</reference>